<evidence type="ECO:0000313" key="3">
    <source>
        <dbReference type="Proteomes" id="UP000886818"/>
    </source>
</evidence>
<keyword evidence="3" id="KW-1185">Reference proteome</keyword>
<dbReference type="EMBL" id="CP078093">
    <property type="protein sequence ID" value="QXM05333.1"/>
    <property type="molecule type" value="Genomic_DNA"/>
</dbReference>
<name>A0ABX8R8H2_9CLOT</name>
<comment type="similarity">
    <text evidence="1">Belongs to the 5-formyltetrahydrofolate cyclo-ligase family.</text>
</comment>
<dbReference type="PANTHER" id="PTHR23407:SF1">
    <property type="entry name" value="5-FORMYLTETRAHYDROFOLATE CYCLO-LIGASE"/>
    <property type="match status" value="1"/>
</dbReference>
<protein>
    <recommendedName>
        <fullName evidence="1">5-formyltetrahydrofolate cyclo-ligase</fullName>
        <ecNumber evidence="1">6.3.3.2</ecNumber>
    </recommendedName>
</protein>
<organism evidence="2 3">
    <name type="scientific">Crassaminicella indica</name>
    <dbReference type="NCBI Taxonomy" id="2855394"/>
    <lineage>
        <taxon>Bacteria</taxon>
        <taxon>Bacillati</taxon>
        <taxon>Bacillota</taxon>
        <taxon>Clostridia</taxon>
        <taxon>Eubacteriales</taxon>
        <taxon>Clostridiaceae</taxon>
        <taxon>Crassaminicella</taxon>
    </lineage>
</organism>
<keyword evidence="1" id="KW-0460">Magnesium</keyword>
<keyword evidence="2" id="KW-0436">Ligase</keyword>
<sequence length="189" mass="21995">MKKKLRQEILQKRKSLSEEIIYSRSEAIFHKLKLFNLYKNAKNIMVYISFRNEVNTSLIIEDLLRSNKNVIIPISIPKTKELILSKLLDPKKELKEGSYGILEPKEEYIRKVDKELLDLILVPGVAFDKRGYRIGYGGGYYDRFLDKLSTNVPAIALAFDFQIVDKIPNDAFDYPVDYIITETQLIQCK</sequence>
<gene>
    <name evidence="2" type="ORF">KVH43_07990</name>
</gene>
<dbReference type="Pfam" id="PF01812">
    <property type="entry name" value="5-FTHF_cyc-lig"/>
    <property type="match status" value="1"/>
</dbReference>
<dbReference type="Proteomes" id="UP000886818">
    <property type="component" value="Chromosome"/>
</dbReference>
<comment type="catalytic activity">
    <reaction evidence="1">
        <text>(6S)-5-formyl-5,6,7,8-tetrahydrofolate + ATP = (6R)-5,10-methenyltetrahydrofolate + ADP + phosphate</text>
        <dbReference type="Rhea" id="RHEA:10488"/>
        <dbReference type="ChEBI" id="CHEBI:30616"/>
        <dbReference type="ChEBI" id="CHEBI:43474"/>
        <dbReference type="ChEBI" id="CHEBI:57455"/>
        <dbReference type="ChEBI" id="CHEBI:57457"/>
        <dbReference type="ChEBI" id="CHEBI:456216"/>
        <dbReference type="EC" id="6.3.3.2"/>
    </reaction>
</comment>
<accession>A0ABX8R8H2</accession>
<dbReference type="PIRSF" id="PIRSF006806">
    <property type="entry name" value="FTHF_cligase"/>
    <property type="match status" value="1"/>
</dbReference>
<evidence type="ECO:0000256" key="1">
    <source>
        <dbReference type="RuleBase" id="RU361279"/>
    </source>
</evidence>
<keyword evidence="1" id="KW-0547">Nucleotide-binding</keyword>
<keyword evidence="1" id="KW-0479">Metal-binding</keyword>
<dbReference type="EC" id="6.3.3.2" evidence="1"/>
<evidence type="ECO:0000313" key="2">
    <source>
        <dbReference type="EMBL" id="QXM05333.1"/>
    </source>
</evidence>
<comment type="cofactor">
    <cofactor evidence="1">
        <name>Mg(2+)</name>
        <dbReference type="ChEBI" id="CHEBI:18420"/>
    </cofactor>
</comment>
<keyword evidence="1" id="KW-0067">ATP-binding</keyword>
<dbReference type="InterPro" id="IPR002698">
    <property type="entry name" value="FTHF_cligase"/>
</dbReference>
<dbReference type="GO" id="GO:0030272">
    <property type="term" value="F:5-formyltetrahydrofolate cyclo-ligase activity"/>
    <property type="evidence" value="ECO:0007669"/>
    <property type="project" value="UniProtKB-EC"/>
</dbReference>
<reference evidence="2" key="1">
    <citation type="submission" date="2021-07" db="EMBL/GenBank/DDBJ databases">
        <title>Complete genome sequence of Crassaminicella sp. 143-21, isolated from a deep-sea hydrothermal vent.</title>
        <authorList>
            <person name="Li X."/>
        </authorList>
    </citation>
    <scope>NUCLEOTIDE SEQUENCE</scope>
    <source>
        <strain evidence="2">143-21</strain>
    </source>
</reference>
<dbReference type="RefSeq" id="WP_218282032.1">
    <property type="nucleotide sequence ID" value="NZ_CP078093.1"/>
</dbReference>
<dbReference type="NCBIfam" id="TIGR02727">
    <property type="entry name" value="MTHFS_bact"/>
    <property type="match status" value="1"/>
</dbReference>
<proteinExistence type="inferred from homology"/>
<dbReference type="PANTHER" id="PTHR23407">
    <property type="entry name" value="ATPASE INHIBITOR/5-FORMYLTETRAHYDROFOLATE CYCLO-LIGASE"/>
    <property type="match status" value="1"/>
</dbReference>